<proteinExistence type="predicted"/>
<organism evidence="1 2">
    <name type="scientific">Haloactinospora alba</name>
    <dbReference type="NCBI Taxonomy" id="405555"/>
    <lineage>
        <taxon>Bacteria</taxon>
        <taxon>Bacillati</taxon>
        <taxon>Actinomycetota</taxon>
        <taxon>Actinomycetes</taxon>
        <taxon>Streptosporangiales</taxon>
        <taxon>Nocardiopsidaceae</taxon>
        <taxon>Haloactinospora</taxon>
    </lineage>
</organism>
<dbReference type="OrthoDB" id="3436849at2"/>
<sequence>MSQEQDPPTSIRWRPRNVLLAVLATALLTGTLGYALARSDVVLSTTVVQRETSADAGVTYEPGGAFDPRPAEVFLVRTRGTGGTGHELRLGHDAGSYFHRVPVPAGTGTTDPPRIDGVDWDPGSATVRLTSGYAVTVDAEKFVGLR</sequence>
<accession>A0A543NND9</accession>
<gene>
    <name evidence="1" type="ORF">FHX37_3358</name>
</gene>
<reference evidence="1 2" key="1">
    <citation type="submission" date="2019-06" db="EMBL/GenBank/DDBJ databases">
        <title>Sequencing the genomes of 1000 actinobacteria strains.</title>
        <authorList>
            <person name="Klenk H.-P."/>
        </authorList>
    </citation>
    <scope>NUCLEOTIDE SEQUENCE [LARGE SCALE GENOMIC DNA]</scope>
    <source>
        <strain evidence="1 2">DSM 45015</strain>
    </source>
</reference>
<evidence type="ECO:0000313" key="1">
    <source>
        <dbReference type="EMBL" id="TQN33343.1"/>
    </source>
</evidence>
<dbReference type="EMBL" id="VFQC01000001">
    <property type="protein sequence ID" value="TQN33343.1"/>
    <property type="molecule type" value="Genomic_DNA"/>
</dbReference>
<dbReference type="AlphaFoldDB" id="A0A543NND9"/>
<name>A0A543NND9_9ACTN</name>
<evidence type="ECO:0000313" key="2">
    <source>
        <dbReference type="Proteomes" id="UP000317422"/>
    </source>
</evidence>
<dbReference type="RefSeq" id="WP_141924718.1">
    <property type="nucleotide sequence ID" value="NZ_VFQC01000001.1"/>
</dbReference>
<keyword evidence="2" id="KW-1185">Reference proteome</keyword>
<protein>
    <submittedName>
        <fullName evidence="1">Uncharacterized protein</fullName>
    </submittedName>
</protein>
<comment type="caution">
    <text evidence="1">The sequence shown here is derived from an EMBL/GenBank/DDBJ whole genome shotgun (WGS) entry which is preliminary data.</text>
</comment>
<dbReference type="Proteomes" id="UP000317422">
    <property type="component" value="Unassembled WGS sequence"/>
</dbReference>